<accession>C3XT02</accession>
<sequence length="652" mass="71150">MAEIGDSLIEIDIPLPLAAVLELIATDMEVEESVEALLRSEAEHVEMELTLEGQEKLHCVNWTEESDRGSENQEGVNQAEDVLEESTQPGHLAVEKERTQALKKPGLYRAVETLYGVPDIAICKEITLANEVPLIVRDIQETSKWKELYSEVGFFKRADATLVNRSILPILRELRKPDGPPEEDQLARFEAETPLSAYNAEEISERIGALPGEAPEDLMEMAGMDPKPEASMRKLAHCAILAANNITAAQPIKQDKASRDAAQAAVGLVEDDPLISIIVIQFTCVAAHRRFFSVALRGRALLVHDSPLRKLEVQRKEPTTTPSEKNGRQIPRGQLEAFADAHYQEIMNILTEKSYKWASKEVAAMLATMDWSDVAITPEQNCDAFEVKFCARRPPRSGTVLSVFFFKPGTLMRLHPRTTGWLVSTQRSTATGGSSNNLPGPSSGKPPTKKRRQMASSDLDSSDGDDLEPSQGCGACRGPCPIAPSMCTLHHHDVRIDSVRKLSAGAARDAGACRGPCPIAPYFCMLHHHDVPVDNVTKLSASAARDTGACRGPCPIVSFMCTLHHHDVHVDNVTNLSASAARDTGAYRGPCPIAPPMCTLHHHDVNVDNVTNFSASAARDTGTCRGPCPITAGVRDDLAFQGVKDIEVDRSY</sequence>
<reference evidence="2" key="1">
    <citation type="journal article" date="2008" name="Nature">
        <title>The amphioxus genome and the evolution of the chordate karyotype.</title>
        <authorList>
            <consortium name="US DOE Joint Genome Institute (JGI-PGF)"/>
            <person name="Putnam N.H."/>
            <person name="Butts T."/>
            <person name="Ferrier D.E.K."/>
            <person name="Furlong R.F."/>
            <person name="Hellsten U."/>
            <person name="Kawashima T."/>
            <person name="Robinson-Rechavi M."/>
            <person name="Shoguchi E."/>
            <person name="Terry A."/>
            <person name="Yu J.-K."/>
            <person name="Benito-Gutierrez E.L."/>
            <person name="Dubchak I."/>
            <person name="Garcia-Fernandez J."/>
            <person name="Gibson-Brown J.J."/>
            <person name="Grigoriev I.V."/>
            <person name="Horton A.C."/>
            <person name="de Jong P.J."/>
            <person name="Jurka J."/>
            <person name="Kapitonov V.V."/>
            <person name="Kohara Y."/>
            <person name="Kuroki Y."/>
            <person name="Lindquist E."/>
            <person name="Lucas S."/>
            <person name="Osoegawa K."/>
            <person name="Pennacchio L.A."/>
            <person name="Salamov A.A."/>
            <person name="Satou Y."/>
            <person name="Sauka-Spengler T."/>
            <person name="Schmutz J."/>
            <person name="Shin-I T."/>
            <person name="Toyoda A."/>
            <person name="Bronner-Fraser M."/>
            <person name="Fujiyama A."/>
            <person name="Holland L.Z."/>
            <person name="Holland P.W.H."/>
            <person name="Satoh N."/>
            <person name="Rokhsar D.S."/>
        </authorList>
    </citation>
    <scope>NUCLEOTIDE SEQUENCE [LARGE SCALE GENOMIC DNA]</scope>
    <source>
        <strain evidence="2">S238N-H82</strain>
        <tissue evidence="2">Testes</tissue>
    </source>
</reference>
<feature type="region of interest" description="Disordered" evidence="1">
    <location>
        <begin position="426"/>
        <end position="470"/>
    </location>
</feature>
<name>C3XT02_BRAFL</name>
<dbReference type="AlphaFoldDB" id="C3XT02"/>
<gene>
    <name evidence="2" type="ORF">BRAFLDRAFT_97295</name>
</gene>
<dbReference type="InParanoid" id="C3XT02"/>
<dbReference type="EMBL" id="GG666461">
    <property type="protein sequence ID" value="EEN68735.1"/>
    <property type="molecule type" value="Genomic_DNA"/>
</dbReference>
<evidence type="ECO:0000313" key="2">
    <source>
        <dbReference type="EMBL" id="EEN68735.1"/>
    </source>
</evidence>
<organism>
    <name type="scientific">Branchiostoma floridae</name>
    <name type="common">Florida lancelet</name>
    <name type="synonym">Amphioxus</name>
    <dbReference type="NCBI Taxonomy" id="7739"/>
    <lineage>
        <taxon>Eukaryota</taxon>
        <taxon>Metazoa</taxon>
        <taxon>Chordata</taxon>
        <taxon>Cephalochordata</taxon>
        <taxon>Leptocardii</taxon>
        <taxon>Amphioxiformes</taxon>
        <taxon>Branchiostomatidae</taxon>
        <taxon>Branchiostoma</taxon>
    </lineage>
</organism>
<proteinExistence type="predicted"/>
<evidence type="ECO:0000256" key="1">
    <source>
        <dbReference type="SAM" id="MobiDB-lite"/>
    </source>
</evidence>
<feature type="compositionally biased region" description="Low complexity" evidence="1">
    <location>
        <begin position="432"/>
        <end position="446"/>
    </location>
</feature>
<protein>
    <submittedName>
        <fullName evidence="2">Uncharacterized protein</fullName>
    </submittedName>
</protein>